<name>A0ABX8V0Z6_9BACT</name>
<reference evidence="1 2" key="1">
    <citation type="journal article" date="2022" name="bioRxiv">
        <title>Ecology and evolution of chlamydial symbionts of arthropods.</title>
        <authorList>
            <person name="Halter T."/>
            <person name="Koestlbacher S."/>
            <person name="Collingro A."/>
            <person name="Sixt B.S."/>
            <person name="Toenshoff E.R."/>
            <person name="Hendrickx F."/>
            <person name="Kostanjsek R."/>
            <person name="Horn M."/>
        </authorList>
    </citation>
    <scope>NUCLEOTIDE SEQUENCE [LARGE SCALE GENOMIC DNA]</scope>
    <source>
        <strain evidence="1">W744xW776</strain>
    </source>
</reference>
<dbReference type="Pfam" id="PF00459">
    <property type="entry name" value="Inositol_P"/>
    <property type="match status" value="1"/>
</dbReference>
<dbReference type="RefSeq" id="WP_215217761.1">
    <property type="nucleotide sequence ID" value="NZ_CP075587.1"/>
</dbReference>
<dbReference type="EMBL" id="CP075587">
    <property type="protein sequence ID" value="QYF48846.1"/>
    <property type="molecule type" value="Genomic_DNA"/>
</dbReference>
<dbReference type="SUPFAM" id="SSF56655">
    <property type="entry name" value="Carbohydrate phosphatase"/>
    <property type="match status" value="1"/>
</dbReference>
<evidence type="ECO:0000313" key="2">
    <source>
        <dbReference type="Proteomes" id="UP000826014"/>
    </source>
</evidence>
<dbReference type="Proteomes" id="UP000826014">
    <property type="component" value="Chromosome"/>
</dbReference>
<evidence type="ECO:0000313" key="1">
    <source>
        <dbReference type="EMBL" id="QYF48846.1"/>
    </source>
</evidence>
<dbReference type="Gene3D" id="3.30.540.10">
    <property type="entry name" value="Fructose-1,6-Bisphosphatase, subunit A, domain 1"/>
    <property type="match status" value="1"/>
</dbReference>
<protein>
    <recommendedName>
        <fullName evidence="3">Inositol monophosphatase</fullName>
    </recommendedName>
</protein>
<organism evidence="1 2">
    <name type="scientific">Candidatus Rhabdochlamydia oedothoracis</name>
    <dbReference type="NCBI Taxonomy" id="2720720"/>
    <lineage>
        <taxon>Bacteria</taxon>
        <taxon>Pseudomonadati</taxon>
        <taxon>Chlamydiota</taxon>
        <taxon>Chlamydiia</taxon>
        <taxon>Parachlamydiales</taxon>
        <taxon>Candidatus Rhabdochlamydiaceae</taxon>
        <taxon>Candidatus Rhabdochlamydia</taxon>
    </lineage>
</organism>
<dbReference type="InterPro" id="IPR000760">
    <property type="entry name" value="Inositol_monophosphatase-like"/>
</dbReference>
<gene>
    <name evidence="1" type="ORF">RHABOEDO_001072</name>
</gene>
<sequence length="92" mass="10105">MTKIIKEWVSFATEVALLAGDILKKGFDSQFMIGSKPGKQNLVTEYDRASEDLLITAIKSRYPTLSIIAEESGSYILVPIQTASLMGFKSTT</sequence>
<dbReference type="PANTHER" id="PTHR20854">
    <property type="entry name" value="INOSITOL MONOPHOSPHATASE"/>
    <property type="match status" value="1"/>
</dbReference>
<keyword evidence="2" id="KW-1185">Reference proteome</keyword>
<accession>A0ABX8V0Z6</accession>
<proteinExistence type="predicted"/>
<evidence type="ECO:0008006" key="3">
    <source>
        <dbReference type="Google" id="ProtNLM"/>
    </source>
</evidence>
<dbReference type="PANTHER" id="PTHR20854:SF4">
    <property type="entry name" value="INOSITOL-1-MONOPHOSPHATASE-RELATED"/>
    <property type="match status" value="1"/>
</dbReference>